<keyword evidence="1" id="KW-0862">Zinc</keyword>
<dbReference type="SUPFAM" id="SSF57850">
    <property type="entry name" value="RING/U-box"/>
    <property type="match status" value="1"/>
</dbReference>
<dbReference type="InParanoid" id="A0A286UFZ9"/>
<dbReference type="STRING" id="2282107.A0A286UFZ9"/>
<dbReference type="GO" id="GO:0008270">
    <property type="term" value="F:zinc ion binding"/>
    <property type="evidence" value="ECO:0007669"/>
    <property type="project" value="UniProtKB-KW"/>
</dbReference>
<feature type="domain" description="RING-type" evidence="4">
    <location>
        <begin position="10"/>
        <end position="48"/>
    </location>
</feature>
<evidence type="ECO:0000256" key="2">
    <source>
        <dbReference type="SAM" id="Coils"/>
    </source>
</evidence>
<dbReference type="CDD" id="cd16449">
    <property type="entry name" value="RING-HC"/>
    <property type="match status" value="1"/>
</dbReference>
<evidence type="ECO:0000256" key="1">
    <source>
        <dbReference type="PROSITE-ProRule" id="PRU00175"/>
    </source>
</evidence>
<feature type="compositionally biased region" description="Basic and acidic residues" evidence="3">
    <location>
        <begin position="458"/>
        <end position="471"/>
    </location>
</feature>
<feature type="region of interest" description="Disordered" evidence="3">
    <location>
        <begin position="447"/>
        <end position="504"/>
    </location>
</feature>
<dbReference type="InterPro" id="IPR001841">
    <property type="entry name" value="Znf_RING"/>
</dbReference>
<keyword evidence="2" id="KW-0175">Coiled coil</keyword>
<dbReference type="PROSITE" id="PS50089">
    <property type="entry name" value="ZF_RING_2"/>
    <property type="match status" value="1"/>
</dbReference>
<proteinExistence type="predicted"/>
<evidence type="ECO:0000313" key="5">
    <source>
        <dbReference type="EMBL" id="PAV18395.1"/>
    </source>
</evidence>
<evidence type="ECO:0000259" key="4">
    <source>
        <dbReference type="PROSITE" id="PS50089"/>
    </source>
</evidence>
<feature type="coiled-coil region" evidence="2">
    <location>
        <begin position="187"/>
        <end position="282"/>
    </location>
</feature>
<dbReference type="AlphaFoldDB" id="A0A286UFZ9"/>
<keyword evidence="1" id="KW-0479">Metal-binding</keyword>
<dbReference type="InterPro" id="IPR013083">
    <property type="entry name" value="Znf_RING/FYVE/PHD"/>
</dbReference>
<feature type="region of interest" description="Disordered" evidence="3">
    <location>
        <begin position="345"/>
        <end position="434"/>
    </location>
</feature>
<feature type="compositionally biased region" description="Polar residues" evidence="3">
    <location>
        <begin position="400"/>
        <end position="412"/>
    </location>
</feature>
<feature type="compositionally biased region" description="Basic and acidic residues" evidence="3">
    <location>
        <begin position="375"/>
        <end position="386"/>
    </location>
</feature>
<sequence>MDTVFEVPQCSVCFDPFTRNIPLFRPTVCGHVFCKSCTDRLDNPVKCPFRCQTRIENTYKPGVEPVFLAFGTHGANELQVKDADSDSLAHEDQNVVIETDTVTSKLEKQTSLAVKLLLELADSDPETWITYNKKQASESGNSRWLVYTRAGRALEKISDIIGNEQVHDMLRQIAEAISRTQSLYVKMENLLLENLSAQKRLRKQKEAAENEVTELKSKMQSRQHRYEKEMNNLRVEMTQSRDKSVQDKTELRKKWKEEQELREDLEKKLKDSEEELQSWKQKSVRNFKKYHALKISHKEMKSDFERATSLGPHHSAYPEEDPVDQSLIIEDEIVLLDDDEPEVINLSPQKSLLHRSQRNSPPDRSKSVPRQTQELFKESFRGKENIPESSTNPRRAVRASQESGRGNISKRSVSLKALQDKSRELPPFSLDDDSDDLLEILPEIREDLVNRFGTPNGRTKDRRPPNSKDARTTGIPINPLAARQTPRSFHGPERKKQRLTSGGS</sequence>
<comment type="caution">
    <text evidence="5">The sequence shown here is derived from an EMBL/GenBank/DDBJ whole genome shotgun (WGS) entry which is preliminary data.</text>
</comment>
<organism evidence="5 6">
    <name type="scientific">Pyrrhoderma noxium</name>
    <dbReference type="NCBI Taxonomy" id="2282107"/>
    <lineage>
        <taxon>Eukaryota</taxon>
        <taxon>Fungi</taxon>
        <taxon>Dikarya</taxon>
        <taxon>Basidiomycota</taxon>
        <taxon>Agaricomycotina</taxon>
        <taxon>Agaricomycetes</taxon>
        <taxon>Hymenochaetales</taxon>
        <taxon>Hymenochaetaceae</taxon>
        <taxon>Pyrrhoderma</taxon>
    </lineage>
</organism>
<dbReference type="Pfam" id="PF14634">
    <property type="entry name" value="zf-RING_5"/>
    <property type="match status" value="1"/>
</dbReference>
<name>A0A286UFZ9_9AGAM</name>
<gene>
    <name evidence="5" type="ORF">PNOK_0523700</name>
</gene>
<dbReference type="EMBL" id="NBII01000005">
    <property type="protein sequence ID" value="PAV18395.1"/>
    <property type="molecule type" value="Genomic_DNA"/>
</dbReference>
<keyword evidence="6" id="KW-1185">Reference proteome</keyword>
<reference evidence="5 6" key="1">
    <citation type="journal article" date="2017" name="Mol. Ecol.">
        <title>Comparative and population genomic landscape of Phellinus noxius: A hypervariable fungus causing root rot in trees.</title>
        <authorList>
            <person name="Chung C.L."/>
            <person name="Lee T.J."/>
            <person name="Akiba M."/>
            <person name="Lee H.H."/>
            <person name="Kuo T.H."/>
            <person name="Liu D."/>
            <person name="Ke H.M."/>
            <person name="Yokoi T."/>
            <person name="Roa M.B."/>
            <person name="Lu M.J."/>
            <person name="Chang Y.Y."/>
            <person name="Ann P.J."/>
            <person name="Tsai J.N."/>
            <person name="Chen C.Y."/>
            <person name="Tzean S.S."/>
            <person name="Ota Y."/>
            <person name="Hattori T."/>
            <person name="Sahashi N."/>
            <person name="Liou R.F."/>
            <person name="Kikuchi T."/>
            <person name="Tsai I.J."/>
        </authorList>
    </citation>
    <scope>NUCLEOTIDE SEQUENCE [LARGE SCALE GENOMIC DNA]</scope>
    <source>
        <strain evidence="5 6">FFPRI411160</strain>
    </source>
</reference>
<dbReference type="OrthoDB" id="4361836at2759"/>
<accession>A0A286UFZ9</accession>
<protein>
    <recommendedName>
        <fullName evidence="4">RING-type domain-containing protein</fullName>
    </recommendedName>
</protein>
<evidence type="ECO:0000256" key="3">
    <source>
        <dbReference type="SAM" id="MobiDB-lite"/>
    </source>
</evidence>
<dbReference type="Gene3D" id="3.30.40.10">
    <property type="entry name" value="Zinc/RING finger domain, C3HC4 (zinc finger)"/>
    <property type="match status" value="1"/>
</dbReference>
<evidence type="ECO:0000313" key="6">
    <source>
        <dbReference type="Proteomes" id="UP000217199"/>
    </source>
</evidence>
<dbReference type="Proteomes" id="UP000217199">
    <property type="component" value="Unassembled WGS sequence"/>
</dbReference>
<keyword evidence="1" id="KW-0863">Zinc-finger</keyword>